<reference evidence="1" key="1">
    <citation type="journal article" date="2021" name="PeerJ">
        <title>Extensive microbial diversity within the chicken gut microbiome revealed by metagenomics and culture.</title>
        <authorList>
            <person name="Gilroy R."/>
            <person name="Ravi A."/>
            <person name="Getino M."/>
            <person name="Pursley I."/>
            <person name="Horton D.L."/>
            <person name="Alikhan N.F."/>
            <person name="Baker D."/>
            <person name="Gharbi K."/>
            <person name="Hall N."/>
            <person name="Watson M."/>
            <person name="Adriaenssens E.M."/>
            <person name="Foster-Nyarko E."/>
            <person name="Jarju S."/>
            <person name="Secka A."/>
            <person name="Antonio M."/>
            <person name="Oren A."/>
            <person name="Chaudhuri R.R."/>
            <person name="La Ragione R."/>
            <person name="Hildebrand F."/>
            <person name="Pallen M.J."/>
        </authorList>
    </citation>
    <scope>NUCLEOTIDE SEQUENCE</scope>
    <source>
        <strain evidence="1">CHK160-9182</strain>
    </source>
</reference>
<comment type="caution">
    <text evidence="1">The sequence shown here is derived from an EMBL/GenBank/DDBJ whole genome shotgun (WGS) entry which is preliminary data.</text>
</comment>
<dbReference type="AlphaFoldDB" id="A0A9D1Q3Q4"/>
<sequence length="47" mass="5684">MMSTMKGLQEDRQMKVGLRGLMAQFQMQTNFAAVKRNRRERRQMKQH</sequence>
<reference evidence="1" key="2">
    <citation type="submission" date="2021-04" db="EMBL/GenBank/DDBJ databases">
        <authorList>
            <person name="Gilroy R."/>
        </authorList>
    </citation>
    <scope>NUCLEOTIDE SEQUENCE</scope>
    <source>
        <strain evidence="1">CHK160-9182</strain>
    </source>
</reference>
<accession>A0A9D1Q3Q4</accession>
<evidence type="ECO:0000313" key="1">
    <source>
        <dbReference type="EMBL" id="HIW05903.1"/>
    </source>
</evidence>
<evidence type="ECO:0000313" key="2">
    <source>
        <dbReference type="Proteomes" id="UP000823934"/>
    </source>
</evidence>
<dbReference type="Proteomes" id="UP000823934">
    <property type="component" value="Unassembled WGS sequence"/>
</dbReference>
<dbReference type="EMBL" id="DXHP01000024">
    <property type="protein sequence ID" value="HIW05903.1"/>
    <property type="molecule type" value="Genomic_DNA"/>
</dbReference>
<name>A0A9D1Q3Q4_9GAMM</name>
<gene>
    <name evidence="1" type="ORF">H9889_01050</name>
</gene>
<organism evidence="1 2">
    <name type="scientific">Candidatus Ignatzschineria merdigallinarum</name>
    <dbReference type="NCBI Taxonomy" id="2838621"/>
    <lineage>
        <taxon>Bacteria</taxon>
        <taxon>Pseudomonadati</taxon>
        <taxon>Pseudomonadota</taxon>
        <taxon>Gammaproteobacteria</taxon>
        <taxon>Cardiobacteriales</taxon>
        <taxon>Ignatzschineriaceae</taxon>
        <taxon>Ignatzschineria</taxon>
    </lineage>
</organism>
<protein>
    <submittedName>
        <fullName evidence="1">Uncharacterized protein</fullName>
    </submittedName>
</protein>
<proteinExistence type="predicted"/>